<keyword evidence="7 12" id="KW-0132">Cell division</keyword>
<protein>
    <recommendedName>
        <fullName evidence="5 12">Cell division protein FtsX</fullName>
    </recommendedName>
</protein>
<dbReference type="NCBIfam" id="NF038346">
    <property type="entry name" value="FtsX_actino"/>
    <property type="match status" value="1"/>
</dbReference>
<keyword evidence="6 12" id="KW-1003">Cell membrane</keyword>
<comment type="function">
    <text evidence="1">Part of the ABC transporter FtsEX involved in cellular division.</text>
</comment>
<feature type="transmembrane region" description="Helical" evidence="13">
    <location>
        <begin position="227"/>
        <end position="250"/>
    </location>
</feature>
<dbReference type="Pfam" id="PF02687">
    <property type="entry name" value="FtsX"/>
    <property type="match status" value="1"/>
</dbReference>
<dbReference type="Gene3D" id="3.30.70.3040">
    <property type="match status" value="1"/>
</dbReference>
<dbReference type="GO" id="GO:0005886">
    <property type="term" value="C:plasma membrane"/>
    <property type="evidence" value="ECO:0007669"/>
    <property type="project" value="UniProtKB-SubCell"/>
</dbReference>
<dbReference type="InterPro" id="IPR003838">
    <property type="entry name" value="ABC3_permease_C"/>
</dbReference>
<evidence type="ECO:0000256" key="7">
    <source>
        <dbReference type="ARBA" id="ARBA00022618"/>
    </source>
</evidence>
<feature type="transmembrane region" description="Helical" evidence="13">
    <location>
        <begin position="271"/>
        <end position="294"/>
    </location>
</feature>
<dbReference type="InterPro" id="IPR047929">
    <property type="entry name" value="FtsX_actino"/>
</dbReference>
<evidence type="ECO:0000256" key="3">
    <source>
        <dbReference type="ARBA" id="ARBA00007379"/>
    </source>
</evidence>
<accession>A0A9X3LN55</accession>
<dbReference type="EMBL" id="JAKMUT010000004">
    <property type="protein sequence ID" value="MCZ9289663.1"/>
    <property type="molecule type" value="Genomic_DNA"/>
</dbReference>
<dbReference type="PANTHER" id="PTHR47755:SF1">
    <property type="entry name" value="CELL DIVISION PROTEIN FTSX"/>
    <property type="match status" value="1"/>
</dbReference>
<proteinExistence type="inferred from homology"/>
<comment type="subunit">
    <text evidence="4">Forms a membrane-associated complex with FtsE.</text>
</comment>
<evidence type="ECO:0000256" key="6">
    <source>
        <dbReference type="ARBA" id="ARBA00022475"/>
    </source>
</evidence>
<evidence type="ECO:0000256" key="8">
    <source>
        <dbReference type="ARBA" id="ARBA00022692"/>
    </source>
</evidence>
<evidence type="ECO:0000256" key="9">
    <source>
        <dbReference type="ARBA" id="ARBA00022989"/>
    </source>
</evidence>
<evidence type="ECO:0000256" key="12">
    <source>
        <dbReference type="PIRNR" id="PIRNR003097"/>
    </source>
</evidence>
<keyword evidence="8 13" id="KW-0812">Transmembrane</keyword>
<keyword evidence="17" id="KW-1185">Reference proteome</keyword>
<evidence type="ECO:0000256" key="10">
    <source>
        <dbReference type="ARBA" id="ARBA00023136"/>
    </source>
</evidence>
<name>A0A9X3LN55_9CORY</name>
<keyword evidence="9 13" id="KW-1133">Transmembrane helix</keyword>
<evidence type="ECO:0000313" key="16">
    <source>
        <dbReference type="EMBL" id="MCZ9289663.1"/>
    </source>
</evidence>
<comment type="similarity">
    <text evidence="3 12">Belongs to the ABC-4 integral membrane protein family. FtsX subfamily.</text>
</comment>
<sequence length="300" mass="33115">MKTNFVFREAFSGLRRNMTMTIAMIITTSIALALLATGFLLSAMTERTKDIYFDRIEVMVQLDDEISSSDPTCASPECSEIKQQLEGDEAVKSVTFRNKEQSYERFVELFGDSDPQLVEQTEKDALPAAFHVRLADPENSAPIDALRDNPVVTNIVDQGDNLEAAMRNLDSIRNASFIVAAVQAIAAIFLIMNMVQITAYSRRSEISIMRMVGASRWYTQAPFVLEAMMAALIGAVLAVGGMFAAKILVVDRALKAVYDQQLVARVTNSDLWLAAPFVVLVGVVVAAITAQVTLRWYVKN</sequence>
<evidence type="ECO:0000256" key="4">
    <source>
        <dbReference type="ARBA" id="ARBA00011160"/>
    </source>
</evidence>
<evidence type="ECO:0000256" key="11">
    <source>
        <dbReference type="ARBA" id="ARBA00023306"/>
    </source>
</evidence>
<keyword evidence="11 12" id="KW-0131">Cell cycle</keyword>
<feature type="transmembrane region" description="Helical" evidence="13">
    <location>
        <begin position="20"/>
        <end position="41"/>
    </location>
</feature>
<evidence type="ECO:0000256" key="1">
    <source>
        <dbReference type="ARBA" id="ARBA00003552"/>
    </source>
</evidence>
<dbReference type="Pfam" id="PF18075">
    <property type="entry name" value="FtsX_ECD"/>
    <property type="match status" value="1"/>
</dbReference>
<dbReference type="PANTHER" id="PTHR47755">
    <property type="entry name" value="CELL DIVISION PROTEIN FTSX"/>
    <property type="match status" value="1"/>
</dbReference>
<dbReference type="Proteomes" id="UP001146469">
    <property type="component" value="Unassembled WGS sequence"/>
</dbReference>
<evidence type="ECO:0000256" key="13">
    <source>
        <dbReference type="SAM" id="Phobius"/>
    </source>
</evidence>
<evidence type="ECO:0000259" key="15">
    <source>
        <dbReference type="Pfam" id="PF18075"/>
    </source>
</evidence>
<feature type="domain" description="ABC3 transporter permease C-terminal" evidence="14">
    <location>
        <begin position="178"/>
        <end position="289"/>
    </location>
</feature>
<comment type="caution">
    <text evidence="16">The sequence shown here is derived from an EMBL/GenBank/DDBJ whole genome shotgun (WGS) entry which is preliminary data.</text>
</comment>
<evidence type="ECO:0000256" key="5">
    <source>
        <dbReference type="ARBA" id="ARBA00021907"/>
    </source>
</evidence>
<evidence type="ECO:0000259" key="14">
    <source>
        <dbReference type="Pfam" id="PF02687"/>
    </source>
</evidence>
<evidence type="ECO:0000256" key="2">
    <source>
        <dbReference type="ARBA" id="ARBA00004651"/>
    </source>
</evidence>
<dbReference type="PIRSF" id="PIRSF003097">
    <property type="entry name" value="FtsX"/>
    <property type="match status" value="1"/>
</dbReference>
<dbReference type="AlphaFoldDB" id="A0A9X3LN55"/>
<dbReference type="InterPro" id="IPR040690">
    <property type="entry name" value="FtsX_ECD"/>
</dbReference>
<comment type="subcellular location">
    <subcellularLocation>
        <location evidence="2">Cell membrane</location>
        <topology evidence="2">Multi-pass membrane protein</topology>
    </subcellularLocation>
</comment>
<organism evidence="16 17">
    <name type="scientific">Corynebacterium evansiae</name>
    <dbReference type="NCBI Taxonomy" id="2913499"/>
    <lineage>
        <taxon>Bacteria</taxon>
        <taxon>Bacillati</taxon>
        <taxon>Actinomycetota</taxon>
        <taxon>Actinomycetes</taxon>
        <taxon>Mycobacteriales</taxon>
        <taxon>Corynebacteriaceae</taxon>
        <taxon>Corynebacterium</taxon>
    </lineage>
</organism>
<evidence type="ECO:0000313" key="17">
    <source>
        <dbReference type="Proteomes" id="UP001146469"/>
    </source>
</evidence>
<feature type="domain" description="FtsX extracellular" evidence="15">
    <location>
        <begin position="56"/>
        <end position="154"/>
    </location>
</feature>
<dbReference type="GO" id="GO:0051301">
    <property type="term" value="P:cell division"/>
    <property type="evidence" value="ECO:0007669"/>
    <property type="project" value="UniProtKB-KW"/>
</dbReference>
<reference evidence="16" key="1">
    <citation type="submission" date="2022-02" db="EMBL/GenBank/DDBJ databases">
        <title>Corynebacterium sp. from urogenital microbiome.</title>
        <authorList>
            <person name="Cappelli E.A."/>
            <person name="Ribeiro T.G."/>
            <person name="Peixe L."/>
        </authorList>
    </citation>
    <scope>NUCLEOTIDE SEQUENCE</scope>
    <source>
        <strain evidence="16">C8Ua_174</strain>
    </source>
</reference>
<keyword evidence="10 12" id="KW-0472">Membrane</keyword>
<dbReference type="InterPro" id="IPR004513">
    <property type="entry name" value="FtsX"/>
</dbReference>
<dbReference type="RefSeq" id="WP_269944444.1">
    <property type="nucleotide sequence ID" value="NZ_JAKMUT010000004.1"/>
</dbReference>
<feature type="transmembrane region" description="Helical" evidence="13">
    <location>
        <begin position="175"/>
        <end position="195"/>
    </location>
</feature>
<gene>
    <name evidence="16" type="primary">ftsX</name>
    <name evidence="16" type="ORF">L8V00_05495</name>
</gene>